<comment type="caution">
    <text evidence="2">The sequence shown here is derived from an EMBL/GenBank/DDBJ whole genome shotgun (WGS) entry which is preliminary data.</text>
</comment>
<name>A0A7V5PS35_CALAY</name>
<reference evidence="2" key="1">
    <citation type="journal article" date="2020" name="mSystems">
        <title>Genome- and Community-Level Interaction Insights into Carbon Utilization and Element Cycling Functions of Hydrothermarchaeota in Hydrothermal Sediment.</title>
        <authorList>
            <person name="Zhou Z."/>
            <person name="Liu Y."/>
            <person name="Xu W."/>
            <person name="Pan J."/>
            <person name="Luo Z.H."/>
            <person name="Li M."/>
        </authorList>
    </citation>
    <scope>NUCLEOTIDE SEQUENCE [LARGE SCALE GENOMIC DNA]</scope>
    <source>
        <strain evidence="2">HyVt-527</strain>
    </source>
</reference>
<feature type="chain" id="PRO_5031505069" description="DUF4249 family protein" evidence="1">
    <location>
        <begin position="20"/>
        <end position="283"/>
    </location>
</feature>
<evidence type="ECO:0008006" key="3">
    <source>
        <dbReference type="Google" id="ProtNLM"/>
    </source>
</evidence>
<evidence type="ECO:0000313" key="2">
    <source>
        <dbReference type="EMBL" id="HHJ53837.1"/>
    </source>
</evidence>
<gene>
    <name evidence="2" type="ORF">ENJ89_11625</name>
</gene>
<dbReference type="AlphaFoldDB" id="A0A7V5PS35"/>
<organism evidence="2">
    <name type="scientific">Caldithrix abyssi</name>
    <dbReference type="NCBI Taxonomy" id="187145"/>
    <lineage>
        <taxon>Bacteria</taxon>
        <taxon>Pseudomonadati</taxon>
        <taxon>Calditrichota</taxon>
        <taxon>Calditrichia</taxon>
        <taxon>Calditrichales</taxon>
        <taxon>Calditrichaceae</taxon>
        <taxon>Caldithrix</taxon>
    </lineage>
</organism>
<evidence type="ECO:0000256" key="1">
    <source>
        <dbReference type="SAM" id="SignalP"/>
    </source>
</evidence>
<proteinExistence type="predicted"/>
<sequence>MLKFLILFFLLAGIFLSCDEEPPSPYDFTYPLQSGNSWTYFREMKKVAVDSPATNFTVIRDTLFCTVTQPTTLNDSLNVFPFVSYVLPNPALADLRYYRHTKTGLFIMAYKINRGLLIIPKESTKKRILFKQTAYHSLAELEYRLLHPQPRKAAGDSLYLEDPPVQSLKYPLKVGLQWSYRVAGHPFRIDKRVQSKEIVETEAGSFYCFKIQWLYDMDNNNQWDEETEIIDYVAAQGLIERHITIRDLILTDENGNVIGKADGHDDYTLIDLNVNIGKTVEIP</sequence>
<accession>A0A7V5PS35</accession>
<dbReference type="Proteomes" id="UP000886124">
    <property type="component" value="Unassembled WGS sequence"/>
</dbReference>
<dbReference type="PROSITE" id="PS51257">
    <property type="entry name" value="PROKAR_LIPOPROTEIN"/>
    <property type="match status" value="1"/>
</dbReference>
<feature type="signal peptide" evidence="1">
    <location>
        <begin position="1"/>
        <end position="19"/>
    </location>
</feature>
<keyword evidence="1" id="KW-0732">Signal</keyword>
<dbReference type="EMBL" id="DROD01000733">
    <property type="protein sequence ID" value="HHJ53837.1"/>
    <property type="molecule type" value="Genomic_DNA"/>
</dbReference>
<protein>
    <recommendedName>
        <fullName evidence="3">DUF4249 family protein</fullName>
    </recommendedName>
</protein>